<proteinExistence type="predicted"/>
<evidence type="ECO:0000313" key="2">
    <source>
        <dbReference type="Proteomes" id="UP000775213"/>
    </source>
</evidence>
<dbReference type="Proteomes" id="UP000775213">
    <property type="component" value="Unassembled WGS sequence"/>
</dbReference>
<sequence length="68" mass="8002">MNDFRRSRIKLLQNAKNAKEACIAKLYNFDFAKNMLDDLQPSKYSMNLSKKMYIYIHGCKASDMDEQC</sequence>
<organism evidence="1 2">
    <name type="scientific">Dendrobium chrysotoxum</name>
    <name type="common">Orchid</name>
    <dbReference type="NCBI Taxonomy" id="161865"/>
    <lineage>
        <taxon>Eukaryota</taxon>
        <taxon>Viridiplantae</taxon>
        <taxon>Streptophyta</taxon>
        <taxon>Embryophyta</taxon>
        <taxon>Tracheophyta</taxon>
        <taxon>Spermatophyta</taxon>
        <taxon>Magnoliopsida</taxon>
        <taxon>Liliopsida</taxon>
        <taxon>Asparagales</taxon>
        <taxon>Orchidaceae</taxon>
        <taxon>Epidendroideae</taxon>
        <taxon>Malaxideae</taxon>
        <taxon>Dendrobiinae</taxon>
        <taxon>Dendrobium</taxon>
    </lineage>
</organism>
<keyword evidence="2" id="KW-1185">Reference proteome</keyword>
<protein>
    <submittedName>
        <fullName evidence="1">Uncharacterized protein</fullName>
    </submittedName>
</protein>
<gene>
    <name evidence="1" type="ORF">IEQ34_026927</name>
</gene>
<evidence type="ECO:0000313" key="1">
    <source>
        <dbReference type="EMBL" id="KAH0433796.1"/>
    </source>
</evidence>
<reference evidence="1 2" key="1">
    <citation type="journal article" date="2021" name="Hortic Res">
        <title>Chromosome-scale assembly of the Dendrobium chrysotoxum genome enhances the understanding of orchid evolution.</title>
        <authorList>
            <person name="Zhang Y."/>
            <person name="Zhang G.Q."/>
            <person name="Zhang D."/>
            <person name="Liu X.D."/>
            <person name="Xu X.Y."/>
            <person name="Sun W.H."/>
            <person name="Yu X."/>
            <person name="Zhu X."/>
            <person name="Wang Z.W."/>
            <person name="Zhao X."/>
            <person name="Zhong W.Y."/>
            <person name="Chen H."/>
            <person name="Yin W.L."/>
            <person name="Huang T."/>
            <person name="Niu S.C."/>
            <person name="Liu Z.J."/>
        </authorList>
    </citation>
    <scope>NUCLEOTIDE SEQUENCE [LARGE SCALE GENOMIC DNA]</scope>
    <source>
        <strain evidence="1">Lindl</strain>
    </source>
</reference>
<dbReference type="EMBL" id="JAGFBR010000806">
    <property type="protein sequence ID" value="KAH0433796.1"/>
    <property type="molecule type" value="Genomic_DNA"/>
</dbReference>
<dbReference type="AlphaFoldDB" id="A0AAV7FL13"/>
<comment type="caution">
    <text evidence="1">The sequence shown here is derived from an EMBL/GenBank/DDBJ whole genome shotgun (WGS) entry which is preliminary data.</text>
</comment>
<name>A0AAV7FL13_DENCH</name>
<accession>A0AAV7FL13</accession>